<feature type="region of interest" description="Disordered" evidence="4">
    <location>
        <begin position="153"/>
        <end position="172"/>
    </location>
</feature>
<feature type="compositionally biased region" description="Polar residues" evidence="4">
    <location>
        <begin position="497"/>
        <end position="508"/>
    </location>
</feature>
<dbReference type="EMBL" id="SGPL01000590">
    <property type="protein sequence ID" value="THH10131.1"/>
    <property type="molecule type" value="Genomic_DNA"/>
</dbReference>
<keyword evidence="7" id="KW-1185">Reference proteome</keyword>
<feature type="region of interest" description="Disordered" evidence="4">
    <location>
        <begin position="428"/>
        <end position="508"/>
    </location>
</feature>
<evidence type="ECO:0000313" key="7">
    <source>
        <dbReference type="Proteomes" id="UP000310158"/>
    </source>
</evidence>
<evidence type="ECO:0000259" key="5">
    <source>
        <dbReference type="PROSITE" id="PS51158"/>
    </source>
</evidence>
<feature type="region of interest" description="Disordered" evidence="4">
    <location>
        <begin position="71"/>
        <end position="114"/>
    </location>
</feature>
<dbReference type="InterPro" id="IPR011009">
    <property type="entry name" value="Kinase-like_dom_sf"/>
</dbReference>
<dbReference type="SUPFAM" id="SSF56112">
    <property type="entry name" value="Protein kinase-like (PK-like)"/>
    <property type="match status" value="1"/>
</dbReference>
<organism evidence="6 7">
    <name type="scientific">Bondarzewia mesenterica</name>
    <dbReference type="NCBI Taxonomy" id="1095465"/>
    <lineage>
        <taxon>Eukaryota</taxon>
        <taxon>Fungi</taxon>
        <taxon>Dikarya</taxon>
        <taxon>Basidiomycota</taxon>
        <taxon>Agaricomycotina</taxon>
        <taxon>Agaricomycetes</taxon>
        <taxon>Russulales</taxon>
        <taxon>Bondarzewiaceae</taxon>
        <taxon>Bondarzewia</taxon>
    </lineage>
</organism>
<dbReference type="Proteomes" id="UP000310158">
    <property type="component" value="Unassembled WGS sequence"/>
</dbReference>
<dbReference type="InterPro" id="IPR004166">
    <property type="entry name" value="a-kinase_dom"/>
</dbReference>
<comment type="caution">
    <text evidence="6">The sequence shown here is derived from an EMBL/GenBank/DDBJ whole genome shotgun (WGS) entry which is preliminary data.</text>
</comment>
<evidence type="ECO:0000256" key="3">
    <source>
        <dbReference type="ARBA" id="ARBA00022777"/>
    </source>
</evidence>
<dbReference type="Pfam" id="PF02816">
    <property type="entry name" value="Alpha_kinase"/>
    <property type="match status" value="1"/>
</dbReference>
<feature type="domain" description="Alpha-type protein kinase" evidence="5">
    <location>
        <begin position="1119"/>
        <end position="1356"/>
    </location>
</feature>
<dbReference type="GO" id="GO:0005524">
    <property type="term" value="F:ATP binding"/>
    <property type="evidence" value="ECO:0007669"/>
    <property type="project" value="InterPro"/>
</dbReference>
<feature type="region of interest" description="Disordered" evidence="4">
    <location>
        <begin position="179"/>
        <end position="276"/>
    </location>
</feature>
<keyword evidence="2" id="KW-0808">Transferase</keyword>
<sequence>MDPFLRTVPNLTIVDIRPRATLPRSHCMAGSQTFLSQVTAVAMPSATDWVQGGLERAIFSALPKLPVPDGVHSGDCGSSKVTSPVPPLPLTLPTPPKNGNGNGNRLSKIASAPSFPRRTTRLLNGCIYGTPRPKHLAPNANAKNLFANVRDEEPDSASANAGGRGVSWSHLQSDEKMVVGAWGRSDDRGRSAARRGVGGRDEDDDGSGMAWVRKRKEEKMRRERERVEAKAKEKKGQKEREKDKKKGGDEGEGKKSEPDTVSEPPSSPSQEEKDRAEHVYTAALINFATTSYAVHQPVKKDMQVRADQTQAPIFDGASCGGKLSAAQIKLRVVRARLNELDKQASSSPLGLSPDLEAERGLLKARHPYLGDHRHMELWVSDRPLEKPTSGLPTNRFAVAYQDLAFWSESEWEDEKTEDSMSFSFSLPLHDLPTSHAEPSRMRLAEDDENVKNQLTPGRRGAPLADRSLNSAQPEESSSSSESINKPHMSKGAHERSAMTSPRHGQQTPHAIGFIHEGCTPVIKYRAHAKRESALTLEFNSPAVAEIKRRYNWVIVKGHNGCGGRPSAACRGGRARRAKVTCWEDEANVIAQSCFKRNGIDTSAGWREHFIGDYLLGGYEFRGCSELLAMLEDGGELGELGILPLHLHPLQLKQSMIVQRARLFCLLQLRGMLNAMRGFVEKIFQSSQFHLRRLHGGGGGSTKDMDDGLVVPCRPRRGSFEQRSMIRCQCGIALSRGAQSCCNSPSLILAAPSSSSPCASITAWVTITPSFFLACTLGDCCRVHCDERIPGTTTIYRNNAKGRANQIASPLALPAFPPARSAAAPVMFAAPQAIRGQTAAAQRGDMSHLVRAVGNMGPPTLPSRGPRVNVPGADLALALPPCISSVDTILPGGYTESHQWYNTMRVAFQNRVYRDPEVAIVKASMRVKERNRVNAMQVGDFKNCILTMSDVTLHNSKGVEFLPNIPDAIYDECFATKNGKKKFQRDKEIKILLYLEPNTYKEICDRHLDEEENEHANAMVDVHVATHLKDKIAEGVHSQVITDQEPRHNDATIGLFSNVSHHSYALSTSIGFDFNDVSPPRSEHVIPKLVASQTDQPALRPKPRPMKRQSHEIRPQRTFDQLIESPNWRDEILKTAPVATKLHYDLKSKGSFGAFKKAQMGRLGDDVFNTGSNTIAIKQAFYQNSGSNIRIFYDSREQAKELVMEMNCLVWADALMNLVYDFIKDERIRRDESCPFDIPHLRFVHIGLAIAQKQGSDDRLTCLVEEWVDAEVEGPFRSSACTLFGLCAHLQFWKTGGQVFIADFQGGNTLLSDPQIITNPKVGENIFADGNYKLLYKNFPTEHECNIFCVYYRLPHLRTLLPKSIAGSGTLGQTLREPPIVISSSSSGKRVSGAEAEMANLPSKPLHQ</sequence>
<dbReference type="GO" id="GO:0004674">
    <property type="term" value="F:protein serine/threonine kinase activity"/>
    <property type="evidence" value="ECO:0007669"/>
    <property type="project" value="UniProtKB-KW"/>
</dbReference>
<feature type="compositionally biased region" description="Basic and acidic residues" evidence="4">
    <location>
        <begin position="215"/>
        <end position="258"/>
    </location>
</feature>
<dbReference type="OrthoDB" id="301415at2759"/>
<protein>
    <recommendedName>
        <fullName evidence="5">Alpha-type protein kinase domain-containing protein</fullName>
    </recommendedName>
</protein>
<name>A0A4S4LFX9_9AGAM</name>
<keyword evidence="1" id="KW-0723">Serine/threonine-protein kinase</keyword>
<feature type="compositionally biased region" description="Pro residues" evidence="4">
    <location>
        <begin position="84"/>
        <end position="96"/>
    </location>
</feature>
<keyword evidence="3" id="KW-0418">Kinase</keyword>
<evidence type="ECO:0000256" key="2">
    <source>
        <dbReference type="ARBA" id="ARBA00022679"/>
    </source>
</evidence>
<dbReference type="PROSITE" id="PS51158">
    <property type="entry name" value="ALPHA_KINASE"/>
    <property type="match status" value="1"/>
</dbReference>
<gene>
    <name evidence="6" type="ORF">EW146_g8471</name>
</gene>
<evidence type="ECO:0000313" key="6">
    <source>
        <dbReference type="EMBL" id="THH10131.1"/>
    </source>
</evidence>
<proteinExistence type="predicted"/>
<feature type="region of interest" description="Disordered" evidence="4">
    <location>
        <begin position="1381"/>
        <end position="1407"/>
    </location>
</feature>
<dbReference type="Gene3D" id="3.20.200.10">
    <property type="entry name" value="MHCK/EF2 kinase"/>
    <property type="match status" value="1"/>
</dbReference>
<reference evidence="6 7" key="1">
    <citation type="submission" date="2019-02" db="EMBL/GenBank/DDBJ databases">
        <title>Genome sequencing of the rare red list fungi Bondarzewia mesenterica.</title>
        <authorList>
            <person name="Buettner E."/>
            <person name="Kellner H."/>
        </authorList>
    </citation>
    <scope>NUCLEOTIDE SEQUENCE [LARGE SCALE GENOMIC DNA]</scope>
    <source>
        <strain evidence="6 7">DSM 108281</strain>
    </source>
</reference>
<accession>A0A4S4LFX9</accession>
<evidence type="ECO:0000256" key="4">
    <source>
        <dbReference type="SAM" id="MobiDB-lite"/>
    </source>
</evidence>
<evidence type="ECO:0000256" key="1">
    <source>
        <dbReference type="ARBA" id="ARBA00022527"/>
    </source>
</evidence>